<proteinExistence type="predicted"/>
<sequence length="167" mass="19653">MRSRNQFIRLKQIESFISKSPNPKNRRKAFTFLLPRGLFAHFEFLKKNRTCSELLSDLINKYYESVFSGRLWSNEKISKQYQEEGLDLVRIGMKVSEGDLVELSLLADYLGVSRCFLFSKLLELDLMGWGEKVAEIGWVRSLTSNPRITLLHLSHYPKYKLKMTYLY</sequence>
<keyword evidence="2" id="KW-1185">Reference proteome</keyword>
<protein>
    <submittedName>
        <fullName evidence="1">DUF1564 family protein</fullName>
    </submittedName>
</protein>
<reference evidence="1" key="1">
    <citation type="journal article" date="2019" name="PLoS Negl. Trop. Dis.">
        <title>Revisiting the worldwide diversity of Leptospira species in the environment.</title>
        <authorList>
            <person name="Vincent A.T."/>
            <person name="Schiettekatte O."/>
            <person name="Bourhy P."/>
            <person name="Veyrier F.J."/>
            <person name="Picardeau M."/>
        </authorList>
    </citation>
    <scope>NUCLEOTIDE SEQUENCE [LARGE SCALE GENOMIC DNA]</scope>
    <source>
        <strain evidence="1">201400974</strain>
    </source>
</reference>
<name>A0A4R9LJS2_9LEPT</name>
<gene>
    <name evidence="1" type="ORF">EHS11_18730</name>
</gene>
<dbReference type="AlphaFoldDB" id="A0A4R9LJS2"/>
<accession>A0A4R9LJS2</accession>
<dbReference type="Proteomes" id="UP000298264">
    <property type="component" value="Unassembled WGS sequence"/>
</dbReference>
<evidence type="ECO:0000313" key="1">
    <source>
        <dbReference type="EMBL" id="TGN07147.1"/>
    </source>
</evidence>
<comment type="caution">
    <text evidence="1">The sequence shown here is derived from an EMBL/GenBank/DDBJ whole genome shotgun (WGS) entry which is preliminary data.</text>
</comment>
<dbReference type="Pfam" id="PF07600">
    <property type="entry name" value="DUF1564"/>
    <property type="match status" value="1"/>
</dbReference>
<dbReference type="RefSeq" id="WP_135765868.1">
    <property type="nucleotide sequence ID" value="NZ_RQHV01000062.1"/>
</dbReference>
<dbReference type="OrthoDB" id="336902at2"/>
<dbReference type="InterPro" id="IPR011458">
    <property type="entry name" value="DUF1564"/>
</dbReference>
<evidence type="ECO:0000313" key="2">
    <source>
        <dbReference type="Proteomes" id="UP000298264"/>
    </source>
</evidence>
<organism evidence="1 2">
    <name type="scientific">Leptospira ilyithenensis</name>
    <dbReference type="NCBI Taxonomy" id="2484901"/>
    <lineage>
        <taxon>Bacteria</taxon>
        <taxon>Pseudomonadati</taxon>
        <taxon>Spirochaetota</taxon>
        <taxon>Spirochaetia</taxon>
        <taxon>Leptospirales</taxon>
        <taxon>Leptospiraceae</taxon>
        <taxon>Leptospira</taxon>
    </lineage>
</organism>
<dbReference type="EMBL" id="RQHV01000062">
    <property type="protein sequence ID" value="TGN07147.1"/>
    <property type="molecule type" value="Genomic_DNA"/>
</dbReference>